<name>A0ABR8D2I2_9NOST</name>
<evidence type="ECO:0000259" key="3">
    <source>
        <dbReference type="PROSITE" id="PS51176"/>
    </source>
</evidence>
<dbReference type="EC" id="5.4.99.5" evidence="4"/>
<evidence type="ECO:0000313" key="4">
    <source>
        <dbReference type="EMBL" id="MBD2500527.1"/>
    </source>
</evidence>
<dbReference type="PROSITE" id="PS51176">
    <property type="entry name" value="PDH_ADH"/>
    <property type="match status" value="1"/>
</dbReference>
<organism evidence="4 5">
    <name type="scientific">Anabaena azotica FACHB-119</name>
    <dbReference type="NCBI Taxonomy" id="947527"/>
    <lineage>
        <taxon>Bacteria</taxon>
        <taxon>Bacillati</taxon>
        <taxon>Cyanobacteriota</taxon>
        <taxon>Cyanophyceae</taxon>
        <taxon>Nostocales</taxon>
        <taxon>Nostocaceae</taxon>
        <taxon>Anabaena</taxon>
        <taxon>Anabaena azotica</taxon>
    </lineage>
</organism>
<proteinExistence type="inferred from homology"/>
<keyword evidence="5" id="KW-1185">Reference proteome</keyword>
<keyword evidence="4" id="KW-0413">Isomerase</keyword>
<evidence type="ECO:0000256" key="2">
    <source>
        <dbReference type="ARBA" id="ARBA00023002"/>
    </source>
</evidence>
<dbReference type="GO" id="GO:0004106">
    <property type="term" value="F:chorismate mutase activity"/>
    <property type="evidence" value="ECO:0007669"/>
    <property type="project" value="UniProtKB-EC"/>
</dbReference>
<feature type="domain" description="Prephenate/arogenate dehydrogenase" evidence="3">
    <location>
        <begin position="77"/>
        <end position="340"/>
    </location>
</feature>
<dbReference type="RefSeq" id="WP_190469458.1">
    <property type="nucleotide sequence ID" value="NZ_JACJSG010000008.1"/>
</dbReference>
<dbReference type="GO" id="GO:0008977">
    <property type="term" value="F:prephenate dehydrogenase (NAD+) activity"/>
    <property type="evidence" value="ECO:0007669"/>
    <property type="project" value="UniProtKB-EC"/>
</dbReference>
<dbReference type="Pfam" id="PF20463">
    <property type="entry name" value="PDH_C"/>
    <property type="match status" value="1"/>
</dbReference>
<dbReference type="Proteomes" id="UP000661112">
    <property type="component" value="Unassembled WGS sequence"/>
</dbReference>
<sequence>MLPENLKKIDQQLIDLLGERIAVLAKSPSIALEEQIASFTFSLVQAGVPECLWRNLVTGCTAAVASTLSPPVATQPRRVTLVGGRGMMGYFFKQKLSAAGHDISILDVGDWEQAQSLLEKADLVLVCVPIEYTIEVIHKLAQYLSPTTALADIASIKTPILQAMLEQHSGPVMGLHPMFGPGIKSFSSQTVVVCPGRGDDAFQWLLALMENDGGKLIISTPEEHDQMMIAVQAIRNFQTFSLGVFLGEEEIDIRRSLDFASPIFRLELDIVGRLFAQSAPLVVDIMLATPERREAIERLAITYNRLAQLIVENDRDTLIQEFKATHSFLGERMNSAVEESTHVINTLSTLLAAKEVEQKQPFFVRQQGAIAHQLVTP</sequence>
<dbReference type="InterPro" id="IPR008927">
    <property type="entry name" value="6-PGluconate_DH-like_C_sf"/>
</dbReference>
<reference evidence="4 5" key="1">
    <citation type="journal article" date="2020" name="ISME J.">
        <title>Comparative genomics reveals insights into cyanobacterial evolution and habitat adaptation.</title>
        <authorList>
            <person name="Chen M.Y."/>
            <person name="Teng W.K."/>
            <person name="Zhao L."/>
            <person name="Hu C.X."/>
            <person name="Zhou Y.K."/>
            <person name="Han B.P."/>
            <person name="Song L.R."/>
            <person name="Shu W.S."/>
        </authorList>
    </citation>
    <scope>NUCLEOTIDE SEQUENCE [LARGE SCALE GENOMIC DNA]</scope>
    <source>
        <strain evidence="4 5">FACHB-119</strain>
    </source>
</reference>
<dbReference type="NCBIfam" id="NF008400">
    <property type="entry name" value="PRK11199.1"/>
    <property type="match status" value="1"/>
</dbReference>
<protein>
    <submittedName>
        <fullName evidence="4">Bifunctional chorismate mutase/prephenate dehydrogenase</fullName>
        <ecNumber evidence="4">1.3.1.12</ecNumber>
        <ecNumber evidence="4">5.4.99.5</ecNumber>
    </submittedName>
</protein>
<keyword evidence="2 4" id="KW-0560">Oxidoreductase</keyword>
<dbReference type="InterPro" id="IPR046826">
    <property type="entry name" value="PDH_N"/>
</dbReference>
<dbReference type="Gene3D" id="1.10.3660.10">
    <property type="entry name" value="6-phosphogluconate dehydrogenase C-terminal like domain"/>
    <property type="match status" value="1"/>
</dbReference>
<dbReference type="Pfam" id="PF02153">
    <property type="entry name" value="PDH_N"/>
    <property type="match status" value="1"/>
</dbReference>
<dbReference type="EMBL" id="JACJSG010000008">
    <property type="protein sequence ID" value="MBD2500527.1"/>
    <property type="molecule type" value="Genomic_DNA"/>
</dbReference>
<dbReference type="InterPro" id="IPR050812">
    <property type="entry name" value="Preph/Arog_dehydrog"/>
</dbReference>
<comment type="caution">
    <text evidence="4">The sequence shown here is derived from an EMBL/GenBank/DDBJ whole genome shotgun (WGS) entry which is preliminary data.</text>
</comment>
<accession>A0ABR8D2I2</accession>
<dbReference type="SUPFAM" id="SSF51735">
    <property type="entry name" value="NAD(P)-binding Rossmann-fold domains"/>
    <property type="match status" value="1"/>
</dbReference>
<evidence type="ECO:0000256" key="1">
    <source>
        <dbReference type="ARBA" id="ARBA00007964"/>
    </source>
</evidence>
<dbReference type="InterPro" id="IPR046825">
    <property type="entry name" value="PDH_C"/>
</dbReference>
<dbReference type="InterPro" id="IPR036291">
    <property type="entry name" value="NAD(P)-bd_dom_sf"/>
</dbReference>
<evidence type="ECO:0000313" key="5">
    <source>
        <dbReference type="Proteomes" id="UP000661112"/>
    </source>
</evidence>
<dbReference type="PANTHER" id="PTHR21363:SF0">
    <property type="entry name" value="PREPHENATE DEHYDROGENASE [NADP(+)]"/>
    <property type="match status" value="1"/>
</dbReference>
<dbReference type="InterPro" id="IPR003099">
    <property type="entry name" value="Prephen_DH"/>
</dbReference>
<comment type="similarity">
    <text evidence="1">Belongs to the prephenate/arogenate dehydrogenase family.</text>
</comment>
<gene>
    <name evidence="4" type="primary">tyrA</name>
    <name evidence="4" type="ORF">H6G83_07825</name>
</gene>
<dbReference type="SUPFAM" id="SSF48179">
    <property type="entry name" value="6-phosphogluconate dehydrogenase C-terminal domain-like"/>
    <property type="match status" value="1"/>
</dbReference>
<dbReference type="Gene3D" id="3.40.50.720">
    <property type="entry name" value="NAD(P)-binding Rossmann-like Domain"/>
    <property type="match status" value="1"/>
</dbReference>
<dbReference type="PANTHER" id="PTHR21363">
    <property type="entry name" value="PREPHENATE DEHYDROGENASE"/>
    <property type="match status" value="1"/>
</dbReference>
<dbReference type="EC" id="1.3.1.12" evidence="4"/>